<dbReference type="Proteomes" id="UP000680116">
    <property type="component" value="Chromosome"/>
</dbReference>
<name>A0ABN7R0A9_9GAMM</name>
<feature type="transmembrane region" description="Helical" evidence="7">
    <location>
        <begin position="821"/>
        <end position="842"/>
    </location>
</feature>
<dbReference type="PANTHER" id="PTHR30287:SF1">
    <property type="entry name" value="INNER MEMBRANE PROTEIN"/>
    <property type="match status" value="1"/>
</dbReference>
<keyword evidence="10" id="KW-1185">Reference proteome</keyword>
<proteinExistence type="predicted"/>
<gene>
    <name evidence="9" type="ORF">LYB30171_00412</name>
</gene>
<feature type="transmembrane region" description="Helical" evidence="7">
    <location>
        <begin position="439"/>
        <end position="461"/>
    </location>
</feature>
<organism evidence="9 10">
    <name type="scientific">Novilysobacter luteus</name>
    <dbReference type="NCBI Taxonomy" id="2822368"/>
    <lineage>
        <taxon>Bacteria</taxon>
        <taxon>Pseudomonadati</taxon>
        <taxon>Pseudomonadota</taxon>
        <taxon>Gammaproteobacteria</taxon>
        <taxon>Lysobacterales</taxon>
        <taxon>Lysobacteraceae</taxon>
        <taxon>Novilysobacter</taxon>
    </lineage>
</organism>
<evidence type="ECO:0000256" key="7">
    <source>
        <dbReference type="SAM" id="Phobius"/>
    </source>
</evidence>
<accession>A0ABN7R0A9</accession>
<dbReference type="Pfam" id="PF02687">
    <property type="entry name" value="FtsX"/>
    <property type="match status" value="2"/>
</dbReference>
<keyword evidence="5 7" id="KW-0472">Membrane</keyword>
<evidence type="ECO:0000313" key="9">
    <source>
        <dbReference type="EMBL" id="CAG4969082.1"/>
    </source>
</evidence>
<keyword evidence="4 7" id="KW-1133">Transmembrane helix</keyword>
<feature type="domain" description="ABC3 transporter permease C-terminal" evidence="8">
    <location>
        <begin position="737"/>
        <end position="850"/>
    </location>
</feature>
<dbReference type="InterPro" id="IPR003838">
    <property type="entry name" value="ABC3_permease_C"/>
</dbReference>
<dbReference type="RefSeq" id="WP_251370624.1">
    <property type="nucleotide sequence ID" value="NZ_OU015430.1"/>
</dbReference>
<dbReference type="InterPro" id="IPR038766">
    <property type="entry name" value="Membrane_comp_ABC_pdt"/>
</dbReference>
<feature type="transmembrane region" description="Helical" evidence="7">
    <location>
        <begin position="786"/>
        <end position="809"/>
    </location>
</feature>
<comment type="subcellular location">
    <subcellularLocation>
        <location evidence="1">Cell membrane</location>
        <topology evidence="1">Multi-pass membrane protein</topology>
    </subcellularLocation>
</comment>
<evidence type="ECO:0000256" key="3">
    <source>
        <dbReference type="ARBA" id="ARBA00022692"/>
    </source>
</evidence>
<keyword evidence="2" id="KW-1003">Cell membrane</keyword>
<evidence type="ECO:0000256" key="5">
    <source>
        <dbReference type="ARBA" id="ARBA00023136"/>
    </source>
</evidence>
<feature type="transmembrane region" description="Helical" evidence="7">
    <location>
        <begin position="368"/>
        <end position="390"/>
    </location>
</feature>
<feature type="transmembrane region" description="Helical" evidence="7">
    <location>
        <begin position="326"/>
        <end position="348"/>
    </location>
</feature>
<feature type="transmembrane region" description="Helical" evidence="7">
    <location>
        <begin position="410"/>
        <end position="427"/>
    </location>
</feature>
<dbReference type="EMBL" id="OU015430">
    <property type="protein sequence ID" value="CAG4969082.1"/>
    <property type="molecule type" value="Genomic_DNA"/>
</dbReference>
<reference evidence="9 10" key="1">
    <citation type="submission" date="2021-04" db="EMBL/GenBank/DDBJ databases">
        <authorList>
            <person name="Rodrigo-Torres L."/>
            <person name="Arahal R. D."/>
            <person name="Lucena T."/>
        </authorList>
    </citation>
    <scope>NUCLEOTIDE SEQUENCE [LARGE SCALE GENOMIC DNA]</scope>
    <source>
        <strain evidence="9 10">CECT 30171</strain>
    </source>
</reference>
<dbReference type="PANTHER" id="PTHR30287">
    <property type="entry name" value="MEMBRANE COMPONENT OF PREDICTED ABC SUPERFAMILY METABOLITE UPTAKE TRANSPORTER"/>
    <property type="match status" value="1"/>
</dbReference>
<evidence type="ECO:0000313" key="10">
    <source>
        <dbReference type="Proteomes" id="UP000680116"/>
    </source>
</evidence>
<keyword evidence="3 7" id="KW-0812">Transmembrane</keyword>
<evidence type="ECO:0000256" key="6">
    <source>
        <dbReference type="SAM" id="MobiDB-lite"/>
    </source>
</evidence>
<evidence type="ECO:0000259" key="8">
    <source>
        <dbReference type="Pfam" id="PF02687"/>
    </source>
</evidence>
<sequence>MSARIGPANVLAMAWRQMRRDLKAGDVRILLAALVLAVVAVTAVGFVTDRAERALAIEANRLLGGDAVVRGDSPIAAEIEQAAASAGLRRTHTVELNTMISVARAAAGAGNAAGEPRLQLGDLRALGDGFPLRGAFTIADAQGVERVASGVPAPGTAWLSRAGADTLDARIGDLVTVGELQLQLAALVVAEPDAALDYFNVAPKVFVNLDDLPATGLVQEGSRIRYRLVVAGEAASVERFVAATRPALARGQRLETVADARPEVRSALDRASRFLGLAALVSVVLAAVAVAMAARRHSERHLSGTAVMRCLGASQSTLAGIHIGELVLLGLLASTVGVAVAFVLQWGIGAWLEPVLGMAIPPAGWLPAVQGYGVGLLVLLAFGAPPVLALRRVPALRVLRRDLDPTEPSAWLVALAGLGGLAALLWWKSGSVEVGTAMLVGLVATFAVLAALAWGLIVVLRRLRSRLRGSLRYGLANVSRRPATSIAQVSSLGLGLMALLLLTFVRTDLLDRWQLQLAAEAPNRFIINVQDDQVDDVRGFIAAQGLDAPTLYPMVRARLVEHNGEPVTGDDYASADESADDEEARRARRRADREFNLSMAAALREDNRVVAGDFWSAATPPVTPEISVEQGYAESLGWKIGDTVAFDIAGQRFVATLTSLRDVDWESFRPNFFVVASPGALDGFPASHITAVTVPPEQMRFTADLVGRFPNLTVIDIDAVLDQVRGTADQVSTVVEVVFWFSLGAGVLVLMAAVSASQDERLLEGGVMRTLGGSRRQLRLAQASEFAAIGLLSGLVAAIAASVLAGVVAEQAFDLPWEPNWGMAAAGGALGMVAALVAGLFATRRVLDAPPSVVLRELQS</sequence>
<feature type="region of interest" description="Disordered" evidence="6">
    <location>
        <begin position="566"/>
        <end position="587"/>
    </location>
</feature>
<evidence type="ECO:0000256" key="2">
    <source>
        <dbReference type="ARBA" id="ARBA00022475"/>
    </source>
</evidence>
<evidence type="ECO:0000256" key="1">
    <source>
        <dbReference type="ARBA" id="ARBA00004651"/>
    </source>
</evidence>
<feature type="compositionally biased region" description="Acidic residues" evidence="6">
    <location>
        <begin position="573"/>
        <end position="582"/>
    </location>
</feature>
<feature type="transmembrane region" description="Helical" evidence="7">
    <location>
        <begin position="737"/>
        <end position="756"/>
    </location>
</feature>
<feature type="domain" description="ABC3 transporter permease C-terminal" evidence="8">
    <location>
        <begin position="277"/>
        <end position="393"/>
    </location>
</feature>
<evidence type="ECO:0000256" key="4">
    <source>
        <dbReference type="ARBA" id="ARBA00022989"/>
    </source>
</evidence>
<feature type="transmembrane region" description="Helical" evidence="7">
    <location>
        <begin position="274"/>
        <end position="294"/>
    </location>
</feature>
<protein>
    <recommendedName>
        <fullName evidence="8">ABC3 transporter permease C-terminal domain-containing protein</fullName>
    </recommendedName>
</protein>